<feature type="transmembrane region" description="Helical" evidence="1">
    <location>
        <begin position="164"/>
        <end position="184"/>
    </location>
</feature>
<reference evidence="2 3" key="1">
    <citation type="submission" date="2016-01" db="EMBL/GenBank/DDBJ databases">
        <title>Use of Whole Genome Sequencing to ascertain that Brevibacterium massiliense (Roux, Raoult 2009) is a later heterotypic synonym of Brevibacterium ravenspurgense (Mages 2008).</title>
        <authorList>
            <person name="Bernier A.-M."/>
            <person name="Burdz T."/>
            <person name="Huynh C."/>
            <person name="Pachecho A.L."/>
            <person name="Wiebe D."/>
            <person name="Bonner C."/>
            <person name="Bernard K."/>
        </authorList>
    </citation>
    <scope>NUCLEOTIDE SEQUENCE [LARGE SCALE GENOMIC DNA]</scope>
    <source>
        <strain evidence="2 3">CCUG56047</strain>
    </source>
</reference>
<evidence type="ECO:0000313" key="2">
    <source>
        <dbReference type="EMBL" id="KXZ57695.1"/>
    </source>
</evidence>
<accession>A0A150H6S3</accession>
<sequence>MNGLLLWLRIHVRGGLLVLLVLAVVAELTVGRYAVQIAWAPLQTVHVGLFLPVLTCGIAVLFLHSGFSDFESTYRHAWWRMRSAWAGVVFAVAALPGFWAVDALPTETSIRNRLICLTIATAGSLVIVPAIAAMLPFVGIALSMLAAGAEEVRLWNLLDPSTSWLQWTLTVVFAACGILVYGFAYPKLKLRR</sequence>
<comment type="caution">
    <text evidence="2">The sequence shown here is derived from an EMBL/GenBank/DDBJ whole genome shotgun (WGS) entry which is preliminary data.</text>
</comment>
<gene>
    <name evidence="2" type="ORF">Bravens_01719</name>
</gene>
<keyword evidence="1" id="KW-1133">Transmembrane helix</keyword>
<keyword evidence="3" id="KW-1185">Reference proteome</keyword>
<evidence type="ECO:0000313" key="3">
    <source>
        <dbReference type="Proteomes" id="UP000243589"/>
    </source>
</evidence>
<organism evidence="2 3">
    <name type="scientific">Brevibacterium ravenspurgense</name>
    <dbReference type="NCBI Taxonomy" id="479117"/>
    <lineage>
        <taxon>Bacteria</taxon>
        <taxon>Bacillati</taxon>
        <taxon>Actinomycetota</taxon>
        <taxon>Actinomycetes</taxon>
        <taxon>Micrococcales</taxon>
        <taxon>Brevibacteriaceae</taxon>
        <taxon>Brevibacterium</taxon>
    </lineage>
</organism>
<feature type="transmembrane region" description="Helical" evidence="1">
    <location>
        <begin position="47"/>
        <end position="64"/>
    </location>
</feature>
<feature type="transmembrane region" description="Helical" evidence="1">
    <location>
        <begin position="114"/>
        <end position="144"/>
    </location>
</feature>
<keyword evidence="1" id="KW-0472">Membrane</keyword>
<dbReference type="Proteomes" id="UP000243589">
    <property type="component" value="Unassembled WGS sequence"/>
</dbReference>
<evidence type="ECO:0000256" key="1">
    <source>
        <dbReference type="SAM" id="Phobius"/>
    </source>
</evidence>
<name>A0A150H6S3_9MICO</name>
<feature type="transmembrane region" description="Helical" evidence="1">
    <location>
        <begin position="12"/>
        <end position="35"/>
    </location>
</feature>
<protein>
    <submittedName>
        <fullName evidence="2">Uncharacterized protein</fullName>
    </submittedName>
</protein>
<keyword evidence="1" id="KW-0812">Transmembrane</keyword>
<dbReference type="PATRIC" id="fig|479117.4.peg.1703"/>
<dbReference type="EMBL" id="LQQC01000011">
    <property type="protein sequence ID" value="KXZ57695.1"/>
    <property type="molecule type" value="Genomic_DNA"/>
</dbReference>
<feature type="transmembrane region" description="Helical" evidence="1">
    <location>
        <begin position="84"/>
        <end position="102"/>
    </location>
</feature>
<proteinExistence type="predicted"/>
<dbReference type="AlphaFoldDB" id="A0A150H6S3"/>